<reference evidence="3 4" key="1">
    <citation type="journal article" date="2020" name="ISME J.">
        <title>Uncovering the hidden diversity of litter-decomposition mechanisms in mushroom-forming fungi.</title>
        <authorList>
            <person name="Floudas D."/>
            <person name="Bentzer J."/>
            <person name="Ahren D."/>
            <person name="Johansson T."/>
            <person name="Persson P."/>
            <person name="Tunlid A."/>
        </authorList>
    </citation>
    <scope>NUCLEOTIDE SEQUENCE [LARGE SCALE GENOMIC DNA]</scope>
    <source>
        <strain evidence="3 4">CBS 661.87</strain>
    </source>
</reference>
<gene>
    <name evidence="3" type="ORF">D9615_010306</name>
</gene>
<sequence>MGSWTTGNNHSTISAGLKQSLSNSLSRSSSSCIIQTLTSLSTLTISGPSARTTNIAVPTCLLTCAHDGHMPSLSNISSPLPSPMFDPRITLQTRSRVENRVHLELCLCGHSIYRANYIISSMLDPCPPPASSGAVDNGLRVSTSLSPCIPPVENFPRSARTTSTTVAPGVYASSPSSRFLRTTSPPTQRSPAPSFPSLETVAAPRRTTSYAAAPGVFIHPASPRRLAASSLPSSTQHATNSDSSAYAPSPYRPAVPAGQHLLFWTTPHSQLARASFDAQIPVDAQSKIFLGLFNSLAESTRVSYGAGLLRFTQYCDQLHIPENLRMPASDILISAFVADTLGSCTGECIRNWLNGLRFWHLFNYAEWHGHEPLVHSLLKSADKQGLRFKQPPRQPITSRHLLALHHDLDLTSPSGAAIWACALVAFWGCHRLGELLPSKLSFDPSRHVSRDCDLHTSFVNGSKVISFHIPWTKTSPQGIDCILTATHNIFCPVTALENHLRINRLSPPLLFSLMLLPLLSLSSSSPNFFDPCLLFSTPTTFSLFSATVSASAVLRNSSQPVFHLKSL</sequence>
<dbReference type="InterPro" id="IPR052925">
    <property type="entry name" value="Phage_Integrase-like_Recomb"/>
</dbReference>
<evidence type="ECO:0000256" key="1">
    <source>
        <dbReference type="ARBA" id="ARBA00023125"/>
    </source>
</evidence>
<dbReference type="PANTHER" id="PTHR34605:SF3">
    <property type="entry name" value="P CELL-TYPE AGGLUTINATION PROTEIN MAP4-LIKE-RELATED"/>
    <property type="match status" value="1"/>
</dbReference>
<evidence type="ECO:0000313" key="4">
    <source>
        <dbReference type="Proteomes" id="UP000565441"/>
    </source>
</evidence>
<feature type="compositionally biased region" description="Polar residues" evidence="2">
    <location>
        <begin position="230"/>
        <end position="246"/>
    </location>
</feature>
<dbReference type="AlphaFoldDB" id="A0A8H5LTA4"/>
<dbReference type="OrthoDB" id="3266428at2759"/>
<proteinExistence type="predicted"/>
<keyword evidence="1" id="KW-0238">DNA-binding</keyword>
<protein>
    <submittedName>
        <fullName evidence="3">Uncharacterized protein</fullName>
    </submittedName>
</protein>
<name>A0A8H5LTA4_9AGAR</name>
<dbReference type="Proteomes" id="UP000565441">
    <property type="component" value="Unassembled WGS sequence"/>
</dbReference>
<evidence type="ECO:0000313" key="3">
    <source>
        <dbReference type="EMBL" id="KAF5368708.1"/>
    </source>
</evidence>
<dbReference type="GO" id="GO:0003677">
    <property type="term" value="F:DNA binding"/>
    <property type="evidence" value="ECO:0007669"/>
    <property type="project" value="UniProtKB-KW"/>
</dbReference>
<accession>A0A8H5LTA4</accession>
<organism evidence="3 4">
    <name type="scientific">Tricholomella constricta</name>
    <dbReference type="NCBI Taxonomy" id="117010"/>
    <lineage>
        <taxon>Eukaryota</taxon>
        <taxon>Fungi</taxon>
        <taxon>Dikarya</taxon>
        <taxon>Basidiomycota</taxon>
        <taxon>Agaricomycotina</taxon>
        <taxon>Agaricomycetes</taxon>
        <taxon>Agaricomycetidae</taxon>
        <taxon>Agaricales</taxon>
        <taxon>Tricholomatineae</taxon>
        <taxon>Lyophyllaceae</taxon>
        <taxon>Tricholomella</taxon>
    </lineage>
</organism>
<dbReference type="SUPFAM" id="SSF47823">
    <property type="entry name" value="lambda integrase-like, N-terminal domain"/>
    <property type="match status" value="1"/>
</dbReference>
<dbReference type="EMBL" id="JAACJP010000059">
    <property type="protein sequence ID" value="KAF5368708.1"/>
    <property type="molecule type" value="Genomic_DNA"/>
</dbReference>
<dbReference type="InterPro" id="IPR010998">
    <property type="entry name" value="Integrase_recombinase_N"/>
</dbReference>
<feature type="region of interest" description="Disordered" evidence="2">
    <location>
        <begin position="228"/>
        <end position="250"/>
    </location>
</feature>
<feature type="compositionally biased region" description="Polar residues" evidence="2">
    <location>
        <begin position="173"/>
        <end position="191"/>
    </location>
</feature>
<keyword evidence="4" id="KW-1185">Reference proteome</keyword>
<evidence type="ECO:0000256" key="2">
    <source>
        <dbReference type="SAM" id="MobiDB-lite"/>
    </source>
</evidence>
<dbReference type="Gene3D" id="1.10.150.130">
    <property type="match status" value="1"/>
</dbReference>
<comment type="caution">
    <text evidence="3">The sequence shown here is derived from an EMBL/GenBank/DDBJ whole genome shotgun (WGS) entry which is preliminary data.</text>
</comment>
<feature type="region of interest" description="Disordered" evidence="2">
    <location>
        <begin position="156"/>
        <end position="199"/>
    </location>
</feature>
<dbReference type="PANTHER" id="PTHR34605">
    <property type="entry name" value="PHAGE_INTEGRASE DOMAIN-CONTAINING PROTEIN"/>
    <property type="match status" value="1"/>
</dbReference>